<dbReference type="Pfam" id="PF15632">
    <property type="entry name" value="ATPgrasp_Ter"/>
    <property type="match status" value="1"/>
</dbReference>
<dbReference type="EMBL" id="CP060201">
    <property type="protein sequence ID" value="QNH78083.1"/>
    <property type="molecule type" value="Genomic_DNA"/>
</dbReference>
<name>A0A7G7XDN8_9PSED</name>
<dbReference type="GO" id="GO:0005524">
    <property type="term" value="F:ATP binding"/>
    <property type="evidence" value="ECO:0007669"/>
    <property type="project" value="UniProtKB-UniRule"/>
</dbReference>
<dbReference type="Gene3D" id="3.30.470.20">
    <property type="entry name" value="ATP-grasp fold, B domain"/>
    <property type="match status" value="1"/>
</dbReference>
<dbReference type="SUPFAM" id="SSF56059">
    <property type="entry name" value="Glutathione synthetase ATP-binding domain-like"/>
    <property type="match status" value="1"/>
</dbReference>
<evidence type="ECO:0000313" key="4">
    <source>
        <dbReference type="Proteomes" id="UP000515277"/>
    </source>
</evidence>
<evidence type="ECO:0000259" key="2">
    <source>
        <dbReference type="PROSITE" id="PS50975"/>
    </source>
</evidence>
<accession>A0A7G7XDN8</accession>
<keyword evidence="1" id="KW-0067">ATP-binding</keyword>
<gene>
    <name evidence="3" type="ORF">GGI48_02495</name>
</gene>
<feature type="domain" description="ATP-grasp" evidence="2">
    <location>
        <begin position="93"/>
        <end position="285"/>
    </location>
</feature>
<sequence>MKKPLNVLIFPAGIENGLEIFKALQGCKEVRLHGASSPEVNQAFYVFEKPNIIRDVRTDGWLDDLNRTIRENDIDIVFPANSTVIDHLSPLREKILAPVLLPEREVIELTRSKKSSLEAMRGLIPIPDVYSTPEKITSFPAFAKPDMGYGSQGITVVKNLEQAKSIDFDKFIVQQYLPGKEYSVDCFSNMDGKLLFSGARERSRIRMGTSMHAEVVSPDIEKNLRNYAEKILEKIKITGAWFFQVKEDDDGILRLLEIDIRIAGTMCFNRGRGINFPLLSVLQFHGMSISTLVNDMSLSLDRCLKNRYRHDYQYDSIYVDLDDTLVIHDHLNTELIQFLYQCINKNKKIVLISKHLGADINAYLKKWRISEIFDEIIWLKESDSKANYIPHQKAIFIEDSFSQRFEVSKKCGIPTFDPSMVEVLLDDRI</sequence>
<evidence type="ECO:0000256" key="1">
    <source>
        <dbReference type="PROSITE-ProRule" id="PRU00409"/>
    </source>
</evidence>
<evidence type="ECO:0000313" key="3">
    <source>
        <dbReference type="EMBL" id="QNH78083.1"/>
    </source>
</evidence>
<proteinExistence type="predicted"/>
<dbReference type="GO" id="GO:0046872">
    <property type="term" value="F:metal ion binding"/>
    <property type="evidence" value="ECO:0007669"/>
    <property type="project" value="InterPro"/>
</dbReference>
<dbReference type="Gene3D" id="3.40.50.20">
    <property type="match status" value="1"/>
</dbReference>
<dbReference type="InterPro" id="IPR036412">
    <property type="entry name" value="HAD-like_sf"/>
</dbReference>
<dbReference type="Proteomes" id="UP000515277">
    <property type="component" value="Chromosome"/>
</dbReference>
<dbReference type="RefSeq" id="WP_179596781.1">
    <property type="nucleotide sequence ID" value="NZ_CP060201.1"/>
</dbReference>
<protein>
    <submittedName>
        <fullName evidence="3">ATP-grasp domain-containing protein</fullName>
    </submittedName>
</protein>
<dbReference type="SUPFAM" id="SSF56784">
    <property type="entry name" value="HAD-like"/>
    <property type="match status" value="1"/>
</dbReference>
<keyword evidence="1" id="KW-0547">Nucleotide-binding</keyword>
<reference evidence="4" key="1">
    <citation type="journal article" date="2020" name="Microbiol. Resour. Announc.">
        <title>Complete genome sequences of four natural Pseudomonas isolates that catabolize a wide range of aromatic compounds relevant to lignin valorization.</title>
        <authorList>
            <person name="Hatmaker E.A."/>
            <person name="Presley G."/>
            <person name="Cannon O."/>
            <person name="Guss A.M."/>
            <person name="Elkins J.G."/>
        </authorList>
    </citation>
    <scope>NUCLEOTIDE SEQUENCE [LARGE SCALE GENOMIC DNA]</scope>
    <source>
        <strain evidence="4">H1F5C</strain>
    </source>
</reference>
<dbReference type="AlphaFoldDB" id="A0A7G7XDN8"/>
<dbReference type="InterPro" id="IPR011761">
    <property type="entry name" value="ATP-grasp"/>
</dbReference>
<dbReference type="PROSITE" id="PS50975">
    <property type="entry name" value="ATP_GRASP"/>
    <property type="match status" value="1"/>
</dbReference>
<organism evidence="3 4">
    <name type="scientific">Pseudomonas protegens</name>
    <dbReference type="NCBI Taxonomy" id="380021"/>
    <lineage>
        <taxon>Bacteria</taxon>
        <taxon>Pseudomonadati</taxon>
        <taxon>Pseudomonadota</taxon>
        <taxon>Gammaproteobacteria</taxon>
        <taxon>Pseudomonadales</taxon>
        <taxon>Pseudomonadaceae</taxon>
        <taxon>Pseudomonas</taxon>
    </lineage>
</organism>